<dbReference type="InterPro" id="IPR013785">
    <property type="entry name" value="Aldolase_TIM"/>
</dbReference>
<comment type="cofactor">
    <cofactor evidence="1">
        <name>[4Fe-4S] cluster</name>
        <dbReference type="ChEBI" id="CHEBI:49883"/>
    </cofactor>
</comment>
<evidence type="ECO:0000256" key="5">
    <source>
        <dbReference type="ARBA" id="ARBA00023004"/>
    </source>
</evidence>
<evidence type="ECO:0000256" key="7">
    <source>
        <dbReference type="ARBA" id="ARBA00023118"/>
    </source>
</evidence>
<sequence>MIPAVNFHLWEPCNMRCHFCFATFQDVKKTVLPKGHLPKEQAIEVVVALAQSGFQKITFAGGEPTLCPWLSDLITTAKNAGMTTMIVTNGTNLTDAFLENNKQYLDWITLSVDSLVTATNLKTGRAVSGKKNIAELEYFRIVDKIKSYGYKLKINTVVSAENCNEKLIDFIEYAQPSRWKIFQVLPITGQNDLKVKGFLISENEFNHFLDNNKTKANNKIVSVPETNTQMKGSYVMVDPAGRFFNNATGKHYYSNPILEMGCENALEQMNYDALKFEERGGLYDWENKAEVA</sequence>
<keyword evidence="11" id="KW-1185">Reference proteome</keyword>
<comment type="caution">
    <text evidence="10">The sequence shown here is derived from an EMBL/GenBank/DDBJ whole genome shotgun (WGS) entry which is preliminary data.</text>
</comment>
<evidence type="ECO:0000256" key="6">
    <source>
        <dbReference type="ARBA" id="ARBA00023014"/>
    </source>
</evidence>
<dbReference type="PROSITE" id="PS51918">
    <property type="entry name" value="RADICAL_SAM"/>
    <property type="match status" value="1"/>
</dbReference>
<evidence type="ECO:0000313" key="11">
    <source>
        <dbReference type="Proteomes" id="UP001393056"/>
    </source>
</evidence>
<dbReference type="SFLD" id="SFLDG01088">
    <property type="entry name" value="antiviral_proteins"/>
    <property type="match status" value="1"/>
</dbReference>
<evidence type="ECO:0000256" key="1">
    <source>
        <dbReference type="ARBA" id="ARBA00001966"/>
    </source>
</evidence>
<keyword evidence="2" id="KW-0004">4Fe-4S</keyword>
<accession>A0ABU9I5I8</accession>
<reference evidence="10 11" key="1">
    <citation type="submission" date="2024-04" db="EMBL/GenBank/DDBJ databases">
        <title>Flavobacterium sp. DGU41 16S ribosomal RNA gene Genome sequencing and assembly.</title>
        <authorList>
            <person name="Park S."/>
        </authorList>
    </citation>
    <scope>NUCLEOTIDE SEQUENCE [LARGE SCALE GENOMIC DNA]</scope>
    <source>
        <strain evidence="10 11">DGU41</strain>
    </source>
</reference>
<dbReference type="PANTHER" id="PTHR21339">
    <property type="entry name" value="RADICAL S-ADENOSYL METHIONINE DOMAIN-CONTAINING PROTEIN 2"/>
    <property type="match status" value="1"/>
</dbReference>
<evidence type="ECO:0000259" key="9">
    <source>
        <dbReference type="PROSITE" id="PS51918"/>
    </source>
</evidence>
<dbReference type="SFLD" id="SFLDS00029">
    <property type="entry name" value="Radical_SAM"/>
    <property type="match status" value="1"/>
</dbReference>
<evidence type="ECO:0000313" key="10">
    <source>
        <dbReference type="EMBL" id="MEL1247693.1"/>
    </source>
</evidence>
<evidence type="ECO:0000256" key="3">
    <source>
        <dbReference type="ARBA" id="ARBA00022691"/>
    </source>
</evidence>
<dbReference type="SUPFAM" id="SSF102114">
    <property type="entry name" value="Radical SAM enzymes"/>
    <property type="match status" value="1"/>
</dbReference>
<evidence type="ECO:0000256" key="2">
    <source>
        <dbReference type="ARBA" id="ARBA00022485"/>
    </source>
</evidence>
<dbReference type="EMBL" id="JBBYHT010000002">
    <property type="protein sequence ID" value="MEL1247693.1"/>
    <property type="molecule type" value="Genomic_DNA"/>
</dbReference>
<dbReference type="Pfam" id="PF04055">
    <property type="entry name" value="Radical_SAM"/>
    <property type="match status" value="1"/>
</dbReference>
<dbReference type="Gene3D" id="3.20.20.70">
    <property type="entry name" value="Aldolase class I"/>
    <property type="match status" value="1"/>
</dbReference>
<dbReference type="NCBIfam" id="NF038283">
    <property type="entry name" value="viperin_w_prok"/>
    <property type="match status" value="1"/>
</dbReference>
<keyword evidence="4" id="KW-0479">Metal-binding</keyword>
<keyword evidence="5" id="KW-0408">Iron</keyword>
<proteinExistence type="predicted"/>
<dbReference type="InterPro" id="IPR007197">
    <property type="entry name" value="rSAM"/>
</dbReference>
<gene>
    <name evidence="10" type="ORF">AAEO58_06510</name>
</gene>
<dbReference type="InterPro" id="IPR058240">
    <property type="entry name" value="rSAM_sf"/>
</dbReference>
<protein>
    <recommendedName>
        <fullName evidence="8">S-adenosylmethionine-dependent nucleotide dehydratase</fullName>
    </recommendedName>
</protein>
<organism evidence="10 11">
    <name type="scientific">Flavobacterium helocola</name>
    <dbReference type="NCBI Taxonomy" id="3139139"/>
    <lineage>
        <taxon>Bacteria</taxon>
        <taxon>Pseudomonadati</taxon>
        <taxon>Bacteroidota</taxon>
        <taxon>Flavobacteriia</taxon>
        <taxon>Flavobacteriales</taxon>
        <taxon>Flavobacteriaceae</taxon>
        <taxon>Flavobacterium</taxon>
    </lineage>
</organism>
<dbReference type="Proteomes" id="UP001393056">
    <property type="component" value="Unassembled WGS sequence"/>
</dbReference>
<keyword evidence="6" id="KW-0411">Iron-sulfur</keyword>
<evidence type="ECO:0000256" key="4">
    <source>
        <dbReference type="ARBA" id="ARBA00022723"/>
    </source>
</evidence>
<keyword evidence="7" id="KW-0051">Antiviral defense</keyword>
<dbReference type="RefSeq" id="WP_341682728.1">
    <property type="nucleotide sequence ID" value="NZ_JBBYHT010000002.1"/>
</dbReference>
<keyword evidence="3" id="KW-0949">S-adenosyl-L-methionine</keyword>
<name>A0ABU9I5I8_9FLAO</name>
<feature type="domain" description="Radical SAM core" evidence="9">
    <location>
        <begin position="1"/>
        <end position="218"/>
    </location>
</feature>
<dbReference type="InterPro" id="IPR051196">
    <property type="entry name" value="RSAD2/Viperin_antiviral"/>
</dbReference>
<dbReference type="CDD" id="cd01335">
    <property type="entry name" value="Radical_SAM"/>
    <property type="match status" value="1"/>
</dbReference>
<dbReference type="PANTHER" id="PTHR21339:SF0">
    <property type="entry name" value="S-ADENOSYLMETHIONINE-DEPENDENT NUCLEOTIDE DEHYDRATASE RSAD2"/>
    <property type="match status" value="1"/>
</dbReference>
<evidence type="ECO:0000256" key="8">
    <source>
        <dbReference type="ARBA" id="ARBA00039667"/>
    </source>
</evidence>
<dbReference type="SFLD" id="SFLDG01067">
    <property type="entry name" value="SPASM/twitch_domain_containing"/>
    <property type="match status" value="1"/>
</dbReference>